<reference evidence="2 3" key="1">
    <citation type="journal article" date="2020" name="G3 (Bethesda)">
        <title>Improved Reference Genome for Cyclotella cryptica CCMP332, a Model for Cell Wall Morphogenesis, Salinity Adaptation, and Lipid Production in Diatoms (Bacillariophyta).</title>
        <authorList>
            <person name="Roberts W.R."/>
            <person name="Downey K.M."/>
            <person name="Ruck E.C."/>
            <person name="Traller J.C."/>
            <person name="Alverson A.J."/>
        </authorList>
    </citation>
    <scope>NUCLEOTIDE SEQUENCE [LARGE SCALE GENOMIC DNA]</scope>
    <source>
        <strain evidence="2 3">CCMP332</strain>
    </source>
</reference>
<feature type="compositionally biased region" description="Basic and acidic residues" evidence="1">
    <location>
        <begin position="272"/>
        <end position="284"/>
    </location>
</feature>
<proteinExistence type="predicted"/>
<evidence type="ECO:0000313" key="2">
    <source>
        <dbReference type="EMBL" id="KAL3792130.1"/>
    </source>
</evidence>
<gene>
    <name evidence="2" type="ORF">HJC23_013404</name>
</gene>
<comment type="caution">
    <text evidence="2">The sequence shown here is derived from an EMBL/GenBank/DDBJ whole genome shotgun (WGS) entry which is preliminary data.</text>
</comment>
<dbReference type="PROSITE" id="PS51257">
    <property type="entry name" value="PROKAR_LIPOPROTEIN"/>
    <property type="match status" value="1"/>
</dbReference>
<dbReference type="AlphaFoldDB" id="A0ABD3PVM4"/>
<feature type="compositionally biased region" description="Basic and acidic residues" evidence="1">
    <location>
        <begin position="94"/>
        <end position="108"/>
    </location>
</feature>
<feature type="compositionally biased region" description="Polar residues" evidence="1">
    <location>
        <begin position="14"/>
        <end position="27"/>
    </location>
</feature>
<name>A0ABD3PVM4_9STRA</name>
<protein>
    <submittedName>
        <fullName evidence="2">Uncharacterized protein</fullName>
    </submittedName>
</protein>
<organism evidence="2 3">
    <name type="scientific">Cyclotella cryptica</name>
    <dbReference type="NCBI Taxonomy" id="29204"/>
    <lineage>
        <taxon>Eukaryota</taxon>
        <taxon>Sar</taxon>
        <taxon>Stramenopiles</taxon>
        <taxon>Ochrophyta</taxon>
        <taxon>Bacillariophyta</taxon>
        <taxon>Coscinodiscophyceae</taxon>
        <taxon>Thalassiosirophycidae</taxon>
        <taxon>Stephanodiscales</taxon>
        <taxon>Stephanodiscaceae</taxon>
        <taxon>Cyclotella</taxon>
    </lineage>
</organism>
<feature type="region of interest" description="Disordered" evidence="1">
    <location>
        <begin position="1"/>
        <end position="27"/>
    </location>
</feature>
<feature type="region of interest" description="Disordered" evidence="1">
    <location>
        <begin position="323"/>
        <end position="360"/>
    </location>
</feature>
<sequence>MGRILDALRRKRSGPSTPTSLSCDSPCTSPLNTNSCDDIDKENNGTVGNKLERKEALRLGKREVLVDERDVEACIEVTLSDSTSVDDNDATNDNDNRKKPGSVERNDSNDSDIVAVASSSESTIVSNEHTAVSVSELTEVSDDGILRDDEGNPIDLLDAEENMLRDDEGNIIDPKTLVVRDFLLDLSCESDEYYDDSGEHIDPKELISCIGVGQAHLPIVTDSSTHSEGEADCESAIPVQPLHEINEGVQPPTAESINREYKREQSSTFSNRDAENYENLESKGQKSSSSSRRRRRKNRTSTTANMSEYIHIMFNNRLTTLEEESLSSHHHIDDSGDEADDESPAPSPRSRQRSPTVNGIGSFDEKFIKARWEYSLQMMSCGTHTSGAVLDDVMVAADTIGLDDEGEI</sequence>
<dbReference type="Proteomes" id="UP001516023">
    <property type="component" value="Unassembled WGS sequence"/>
</dbReference>
<accession>A0ABD3PVM4</accession>
<evidence type="ECO:0000256" key="1">
    <source>
        <dbReference type="SAM" id="MobiDB-lite"/>
    </source>
</evidence>
<feature type="region of interest" description="Disordered" evidence="1">
    <location>
        <begin position="223"/>
        <end position="306"/>
    </location>
</feature>
<feature type="region of interest" description="Disordered" evidence="1">
    <location>
        <begin position="83"/>
        <end position="110"/>
    </location>
</feature>
<evidence type="ECO:0000313" key="3">
    <source>
        <dbReference type="Proteomes" id="UP001516023"/>
    </source>
</evidence>
<keyword evidence="3" id="KW-1185">Reference proteome</keyword>
<dbReference type="EMBL" id="JABMIG020000105">
    <property type="protein sequence ID" value="KAL3792130.1"/>
    <property type="molecule type" value="Genomic_DNA"/>
</dbReference>